<reference evidence="2 3" key="1">
    <citation type="submission" date="2020-05" db="EMBL/GenBank/DDBJ databases">
        <title>Complete genome sequence of Gemmatimonas greenlandica TET16.</title>
        <authorList>
            <person name="Zeng Y."/>
        </authorList>
    </citation>
    <scope>NUCLEOTIDE SEQUENCE [LARGE SCALE GENOMIC DNA]</scope>
    <source>
        <strain evidence="2 3">TET16</strain>
    </source>
</reference>
<evidence type="ECO:0000259" key="1">
    <source>
        <dbReference type="Pfam" id="PF12697"/>
    </source>
</evidence>
<dbReference type="PANTHER" id="PTHR43689">
    <property type="entry name" value="HYDROLASE"/>
    <property type="match status" value="1"/>
</dbReference>
<dbReference type="PANTHER" id="PTHR43689:SF8">
    <property type="entry name" value="ALPHA_BETA-HYDROLASES SUPERFAMILY PROTEIN"/>
    <property type="match status" value="1"/>
</dbReference>
<name>A0A6M4IP83_9BACT</name>
<dbReference type="Pfam" id="PF12697">
    <property type="entry name" value="Abhydrolase_6"/>
    <property type="match status" value="1"/>
</dbReference>
<organism evidence="2 3">
    <name type="scientific">Gemmatimonas groenlandica</name>
    <dbReference type="NCBI Taxonomy" id="2732249"/>
    <lineage>
        <taxon>Bacteria</taxon>
        <taxon>Pseudomonadati</taxon>
        <taxon>Gemmatimonadota</taxon>
        <taxon>Gemmatimonadia</taxon>
        <taxon>Gemmatimonadales</taxon>
        <taxon>Gemmatimonadaceae</taxon>
        <taxon>Gemmatimonas</taxon>
    </lineage>
</organism>
<dbReference type="InterPro" id="IPR029058">
    <property type="entry name" value="AB_hydrolase_fold"/>
</dbReference>
<accession>A0A6M4IP83</accession>
<dbReference type="PRINTS" id="PR00111">
    <property type="entry name" value="ABHYDROLASE"/>
</dbReference>
<evidence type="ECO:0000313" key="3">
    <source>
        <dbReference type="Proteomes" id="UP000500938"/>
    </source>
</evidence>
<dbReference type="AlphaFoldDB" id="A0A6M4IP83"/>
<dbReference type="KEGG" id="ggr:HKW67_10040"/>
<feature type="domain" description="AB hydrolase-1" evidence="1">
    <location>
        <begin position="66"/>
        <end position="295"/>
    </location>
</feature>
<keyword evidence="3" id="KW-1185">Reference proteome</keyword>
<keyword evidence="2" id="KW-0378">Hydrolase</keyword>
<dbReference type="Proteomes" id="UP000500938">
    <property type="component" value="Chromosome"/>
</dbReference>
<dbReference type="SUPFAM" id="SSF53474">
    <property type="entry name" value="alpha/beta-Hydrolases"/>
    <property type="match status" value="1"/>
</dbReference>
<sequence length="313" mass="34170">MRRFARYTLIGLVLLLVGLTGYGAWKNPEKGPLDAAARTGVPGQFVALSGGVTHYDIAGPDTGRVVVLVHGFSVPSYIWDSTSTALSAAGYRVIRYDLFGRGWSDRPDAAYDGAMYDAQLNDLLDSLRITQPVDLVGLSFGGFVTSHYVAGHAARVRTFTMIDPVSSARVLPGFLSWPVVGPWVWQTTQVPGMADGQASDFLHPAQYPTWVDQYRPQMRYKGFGRALLRSAVTMSRTDFGALFASAAKAGVPTLLVWGKQDQTVPIGLSEVARTNMPQLEFFPVDSAGHLPHIEQSVLVHAKMQEFFRAHPAK</sequence>
<dbReference type="InterPro" id="IPR000073">
    <property type="entry name" value="AB_hydrolase_1"/>
</dbReference>
<gene>
    <name evidence="2" type="ORF">HKW67_10040</name>
</gene>
<proteinExistence type="predicted"/>
<dbReference type="RefSeq" id="WP_171225255.1">
    <property type="nucleotide sequence ID" value="NZ_CP053085.1"/>
</dbReference>
<evidence type="ECO:0000313" key="2">
    <source>
        <dbReference type="EMBL" id="QJR35825.1"/>
    </source>
</evidence>
<protein>
    <submittedName>
        <fullName evidence="2">Alpha/beta hydrolase</fullName>
    </submittedName>
</protein>
<dbReference type="Gene3D" id="3.40.50.1820">
    <property type="entry name" value="alpha/beta hydrolase"/>
    <property type="match status" value="1"/>
</dbReference>
<dbReference type="EMBL" id="CP053085">
    <property type="protein sequence ID" value="QJR35825.1"/>
    <property type="molecule type" value="Genomic_DNA"/>
</dbReference>
<dbReference type="GO" id="GO:0016787">
    <property type="term" value="F:hydrolase activity"/>
    <property type="evidence" value="ECO:0007669"/>
    <property type="project" value="UniProtKB-KW"/>
</dbReference>